<dbReference type="Proteomes" id="UP001519306">
    <property type="component" value="Unassembled WGS sequence"/>
</dbReference>
<dbReference type="InterPro" id="IPR001926">
    <property type="entry name" value="TrpB-like_PALP"/>
</dbReference>
<evidence type="ECO:0000259" key="4">
    <source>
        <dbReference type="Pfam" id="PF00291"/>
    </source>
</evidence>
<dbReference type="Pfam" id="PF00291">
    <property type="entry name" value="PALP"/>
    <property type="match status" value="1"/>
</dbReference>
<evidence type="ECO:0000313" key="5">
    <source>
        <dbReference type="EMBL" id="MBP2024706.1"/>
    </source>
</evidence>
<dbReference type="PANTHER" id="PTHR48078">
    <property type="entry name" value="THREONINE DEHYDRATASE, MITOCHONDRIAL-RELATED"/>
    <property type="match status" value="1"/>
</dbReference>
<protein>
    <submittedName>
        <fullName evidence="5">Threonine dehydratase</fullName>
        <ecNumber evidence="5">4.3.1.19</ecNumber>
    </submittedName>
</protein>
<dbReference type="GO" id="GO:0004794">
    <property type="term" value="F:threonine deaminase activity"/>
    <property type="evidence" value="ECO:0007669"/>
    <property type="project" value="UniProtKB-EC"/>
</dbReference>
<dbReference type="EC" id="4.3.1.19" evidence="5"/>
<dbReference type="InterPro" id="IPR000634">
    <property type="entry name" value="Ser/Thr_deHydtase_PyrdxlP-BS"/>
</dbReference>
<keyword evidence="6" id="KW-1185">Reference proteome</keyword>
<dbReference type="InterPro" id="IPR036052">
    <property type="entry name" value="TrpB-like_PALP_sf"/>
</dbReference>
<dbReference type="SUPFAM" id="SSF53686">
    <property type="entry name" value="Tryptophan synthase beta subunit-like PLP-dependent enzymes"/>
    <property type="match status" value="1"/>
</dbReference>
<dbReference type="RefSeq" id="WP_210060015.1">
    <property type="nucleotide sequence ID" value="NZ_JAGGLJ010000002.1"/>
</dbReference>
<feature type="domain" description="Tryptophan synthase beta chain-like PALP" evidence="4">
    <location>
        <begin position="21"/>
        <end position="309"/>
    </location>
</feature>
<accession>A0ABS4KC14</accession>
<comment type="cofactor">
    <cofactor evidence="1">
        <name>pyridoxal 5'-phosphate</name>
        <dbReference type="ChEBI" id="CHEBI:597326"/>
    </cofactor>
</comment>
<evidence type="ECO:0000256" key="3">
    <source>
        <dbReference type="ARBA" id="ARBA00023239"/>
    </source>
</evidence>
<organism evidence="5 6">
    <name type="scientific">Peptoniphilus stercorisuis</name>
    <dbReference type="NCBI Taxonomy" id="1436965"/>
    <lineage>
        <taxon>Bacteria</taxon>
        <taxon>Bacillati</taxon>
        <taxon>Bacillota</taxon>
        <taxon>Tissierellia</taxon>
        <taxon>Tissierellales</taxon>
        <taxon>Peptoniphilaceae</taxon>
        <taxon>Peptoniphilus</taxon>
    </lineage>
</organism>
<proteinExistence type="predicted"/>
<comment type="caution">
    <text evidence="5">The sequence shown here is derived from an EMBL/GenBank/DDBJ whole genome shotgun (WGS) entry which is preliminary data.</text>
</comment>
<dbReference type="Gene3D" id="3.40.50.1100">
    <property type="match status" value="2"/>
</dbReference>
<keyword evidence="2" id="KW-0663">Pyridoxal phosphate</keyword>
<dbReference type="EMBL" id="JAGGLJ010000002">
    <property type="protein sequence ID" value="MBP2024706.1"/>
    <property type="molecule type" value="Genomic_DNA"/>
</dbReference>
<dbReference type="InterPro" id="IPR050147">
    <property type="entry name" value="Ser/Thr_Dehydratase"/>
</dbReference>
<evidence type="ECO:0000256" key="2">
    <source>
        <dbReference type="ARBA" id="ARBA00022898"/>
    </source>
</evidence>
<reference evidence="5 6" key="1">
    <citation type="submission" date="2021-03" db="EMBL/GenBank/DDBJ databases">
        <title>Genomic Encyclopedia of Type Strains, Phase IV (KMG-IV): sequencing the most valuable type-strain genomes for metagenomic binning, comparative biology and taxonomic classification.</title>
        <authorList>
            <person name="Goeker M."/>
        </authorList>
    </citation>
    <scope>NUCLEOTIDE SEQUENCE [LARGE SCALE GENOMIC DNA]</scope>
    <source>
        <strain evidence="5 6">DSM 27563</strain>
    </source>
</reference>
<keyword evidence="3 5" id="KW-0456">Lyase</keyword>
<sequence>MKNKYSLNLKMIEDARERIKNYIVNTPLIKSTYLTNNDKNVYYKLENTQEVRAFKIRGALNKMLSLSPSEKEIGVATISSGNHGISVALGAQLLGIKNALIIVPKNTSKAKLNKIKYFGGSIVLLGNNYDEAHLLGMEYIKDKNLTFIDSYFDDEIVYAGQGTIALEILEKNKNIDTILAPIGGGGLISGIAIAAKSLNKNIKVYGVQTEACPAMKASLDDNICYEKYDTKESICESLVGGVGPLSFEICKDYIDDILIVSEEEIKSATAFMGLQELIIVEPSSATVVAAYEKYKDQLFGKNTALVISGGNPHAKLILDIFNEYEDTFIK</sequence>
<gene>
    <name evidence="5" type="ORF">J2Z71_000222</name>
</gene>
<dbReference type="PROSITE" id="PS00165">
    <property type="entry name" value="DEHYDRATASE_SER_THR"/>
    <property type="match status" value="1"/>
</dbReference>
<dbReference type="CDD" id="cd01562">
    <property type="entry name" value="Thr-dehyd"/>
    <property type="match status" value="1"/>
</dbReference>
<evidence type="ECO:0000313" key="6">
    <source>
        <dbReference type="Proteomes" id="UP001519306"/>
    </source>
</evidence>
<name>A0ABS4KC14_9FIRM</name>
<dbReference type="PANTHER" id="PTHR48078:SF6">
    <property type="entry name" value="L-THREONINE DEHYDRATASE CATABOLIC TDCB"/>
    <property type="match status" value="1"/>
</dbReference>
<evidence type="ECO:0000256" key="1">
    <source>
        <dbReference type="ARBA" id="ARBA00001933"/>
    </source>
</evidence>